<gene>
    <name evidence="8" type="ORF">Daesc_006938</name>
</gene>
<dbReference type="SMART" id="SM00166">
    <property type="entry name" value="UBX"/>
    <property type="match status" value="1"/>
</dbReference>
<feature type="compositionally biased region" description="Basic and acidic residues" evidence="6">
    <location>
        <begin position="256"/>
        <end position="269"/>
    </location>
</feature>
<keyword evidence="2" id="KW-0834">Unfolded protein response</keyword>
<dbReference type="PANTHER" id="PTHR46424:SF1">
    <property type="entry name" value="UBX DOMAIN-CONTAINING PROTEIN 4"/>
    <property type="match status" value="1"/>
</dbReference>
<feature type="compositionally biased region" description="Polar residues" evidence="6">
    <location>
        <begin position="273"/>
        <end position="288"/>
    </location>
</feature>
<dbReference type="Proteomes" id="UP001369815">
    <property type="component" value="Unassembled WGS sequence"/>
</dbReference>
<name>A0AAX6MJP6_9PEZI</name>
<dbReference type="Pfam" id="PF23187">
    <property type="entry name" value="UBX7_N"/>
    <property type="match status" value="1"/>
</dbReference>
<protein>
    <recommendedName>
        <fullName evidence="4">UBX domain-containing protein 2</fullName>
    </recommendedName>
</protein>
<comment type="caution">
    <text evidence="8">The sequence shown here is derived from an EMBL/GenBank/DDBJ whole genome shotgun (WGS) entry which is preliminary data.</text>
</comment>
<dbReference type="GO" id="GO:0036503">
    <property type="term" value="P:ERAD pathway"/>
    <property type="evidence" value="ECO:0007669"/>
    <property type="project" value="TreeGrafter"/>
</dbReference>
<dbReference type="SUPFAM" id="SSF54236">
    <property type="entry name" value="Ubiquitin-like"/>
    <property type="match status" value="1"/>
</dbReference>
<evidence type="ECO:0000256" key="2">
    <source>
        <dbReference type="ARBA" id="ARBA00023230"/>
    </source>
</evidence>
<feature type="compositionally biased region" description="Polar residues" evidence="6">
    <location>
        <begin position="170"/>
        <end position="179"/>
    </location>
</feature>
<evidence type="ECO:0000313" key="9">
    <source>
        <dbReference type="Proteomes" id="UP001369815"/>
    </source>
</evidence>
<feature type="compositionally biased region" description="Low complexity" evidence="6">
    <location>
        <begin position="215"/>
        <end position="224"/>
    </location>
</feature>
<dbReference type="InterPro" id="IPR036249">
    <property type="entry name" value="Thioredoxin-like_sf"/>
</dbReference>
<dbReference type="SUPFAM" id="SSF52833">
    <property type="entry name" value="Thioredoxin-like"/>
    <property type="match status" value="1"/>
</dbReference>
<comment type="function">
    <text evidence="5">Involved in endoplasmic reticulum-associated protein degradation (ERAD). Acts as a platform to recruit both UBQLN1 and VCP to the ER during ERAD.</text>
</comment>
<dbReference type="AlphaFoldDB" id="A0AAX6MJP6"/>
<dbReference type="GO" id="GO:0005789">
    <property type="term" value="C:endoplasmic reticulum membrane"/>
    <property type="evidence" value="ECO:0007669"/>
    <property type="project" value="UniProtKB-SubCell"/>
</dbReference>
<feature type="compositionally biased region" description="Polar residues" evidence="6">
    <location>
        <begin position="116"/>
        <end position="126"/>
    </location>
</feature>
<evidence type="ECO:0000256" key="5">
    <source>
        <dbReference type="ARBA" id="ARBA00046062"/>
    </source>
</evidence>
<keyword evidence="9" id="KW-1185">Reference proteome</keyword>
<evidence type="ECO:0000256" key="1">
    <source>
        <dbReference type="ARBA" id="ARBA00004406"/>
    </source>
</evidence>
<proteinExistence type="predicted"/>
<accession>A0AAX6MJP6</accession>
<comment type="subunit">
    <text evidence="3">Directly interacts with VCP. Interacts with UBQLN1. Forms a complex with VCP and UBQLN1.</text>
</comment>
<feature type="compositionally biased region" description="Low complexity" evidence="6">
    <location>
        <begin position="128"/>
        <end position="143"/>
    </location>
</feature>
<dbReference type="Pfam" id="PF00789">
    <property type="entry name" value="UBX"/>
    <property type="match status" value="1"/>
</dbReference>
<reference evidence="8 9" key="1">
    <citation type="journal article" date="2024" name="Front Chem Biol">
        <title>Unveiling the potential of Daldinia eschscholtzii MFLUCC 19-0629 through bioactivity and bioinformatics studies for enhanced sustainable agriculture production.</title>
        <authorList>
            <person name="Brooks S."/>
            <person name="Weaver J.A."/>
            <person name="Klomchit A."/>
            <person name="Alharthi S.A."/>
            <person name="Onlamun T."/>
            <person name="Nurani R."/>
            <person name="Vong T.K."/>
            <person name="Alberti F."/>
            <person name="Greco C."/>
        </authorList>
    </citation>
    <scope>NUCLEOTIDE SEQUENCE [LARGE SCALE GENOMIC DNA]</scope>
    <source>
        <strain evidence="8">MFLUCC 19-0629</strain>
    </source>
</reference>
<dbReference type="GO" id="GO:0006986">
    <property type="term" value="P:response to unfolded protein"/>
    <property type="evidence" value="ECO:0007669"/>
    <property type="project" value="UniProtKB-KW"/>
</dbReference>
<organism evidence="8 9">
    <name type="scientific">Daldinia eschscholtzii</name>
    <dbReference type="NCBI Taxonomy" id="292717"/>
    <lineage>
        <taxon>Eukaryota</taxon>
        <taxon>Fungi</taxon>
        <taxon>Dikarya</taxon>
        <taxon>Ascomycota</taxon>
        <taxon>Pezizomycotina</taxon>
        <taxon>Sordariomycetes</taxon>
        <taxon>Xylariomycetidae</taxon>
        <taxon>Xylariales</taxon>
        <taxon>Hypoxylaceae</taxon>
        <taxon>Daldinia</taxon>
    </lineage>
</organism>
<dbReference type="PROSITE" id="PS50033">
    <property type="entry name" value="UBX"/>
    <property type="match status" value="1"/>
</dbReference>
<sequence>MPDSVFFQGSLQDGINLAIQQSKMVLAFVTDSGDESQLWENELLTNDSLKAPLEHQAVALRLQAGSEEAGFLEALFPIPKKPTVVIIQNGTLKEYIQGGTAKEDLVRRIAAILSTTSGTQTQQPAATSARQAPSQPHAAPQASTSTRSNVTDDLYDDYDIPARPAPVPAESSQQGQNSQEARRLEAEKKAKEAKEAKAKAEREAKAQERRRASESNEGQSSTSSRPERSYAEEVRQQKIRAAEDRKRILKRIEDDKRERREREAKERQARLLLSSTNDTEASSSQTQPIPLPRRQASGSGGDHCNLQVRLFDGSTIRSRFKSDATLGGEVRKWIDEDRTDGDAPYTFRIVLTPLPNKAVEPSEESQSLQSLGLPPSATLVLVPAKYSSAFARASDNLVWRSLAYILGFFSSGYGFLSGLLGGLAGLLTGRGAAAPEEVPLQNLAAGRTVPRIRGFDNAEERRRDAQLYNGNSVS</sequence>
<dbReference type="EMBL" id="JBANMG010000006">
    <property type="protein sequence ID" value="KAK6952402.1"/>
    <property type="molecule type" value="Genomic_DNA"/>
</dbReference>
<feature type="region of interest" description="Disordered" evidence="6">
    <location>
        <begin position="116"/>
        <end position="238"/>
    </location>
</feature>
<dbReference type="InterPro" id="IPR029071">
    <property type="entry name" value="Ubiquitin-like_domsf"/>
</dbReference>
<dbReference type="Gene3D" id="3.10.20.90">
    <property type="entry name" value="Phosphatidylinositol 3-kinase Catalytic Subunit, Chain A, domain 1"/>
    <property type="match status" value="1"/>
</dbReference>
<dbReference type="InterPro" id="IPR001012">
    <property type="entry name" value="UBX_dom"/>
</dbReference>
<evidence type="ECO:0000256" key="6">
    <source>
        <dbReference type="SAM" id="MobiDB-lite"/>
    </source>
</evidence>
<evidence type="ECO:0000259" key="7">
    <source>
        <dbReference type="PROSITE" id="PS50033"/>
    </source>
</evidence>
<comment type="subcellular location">
    <subcellularLocation>
        <location evidence="1">Endoplasmic reticulum membrane</location>
        <topology evidence="1">Peripheral membrane protein</topology>
    </subcellularLocation>
</comment>
<dbReference type="PANTHER" id="PTHR46424">
    <property type="entry name" value="UBX DOMAIN-CONTAINING PROTEIN 4"/>
    <property type="match status" value="1"/>
</dbReference>
<feature type="region of interest" description="Disordered" evidence="6">
    <location>
        <begin position="256"/>
        <end position="302"/>
    </location>
</feature>
<feature type="domain" description="UBX" evidence="7">
    <location>
        <begin position="299"/>
        <end position="381"/>
    </location>
</feature>
<evidence type="ECO:0000256" key="4">
    <source>
        <dbReference type="ARBA" id="ARBA00041575"/>
    </source>
</evidence>
<feature type="compositionally biased region" description="Basic and acidic residues" evidence="6">
    <location>
        <begin position="225"/>
        <end position="238"/>
    </location>
</feature>
<evidence type="ECO:0000313" key="8">
    <source>
        <dbReference type="EMBL" id="KAK6952402.1"/>
    </source>
</evidence>
<feature type="compositionally biased region" description="Basic and acidic residues" evidence="6">
    <location>
        <begin position="180"/>
        <end position="214"/>
    </location>
</feature>
<evidence type="ECO:0000256" key="3">
    <source>
        <dbReference type="ARBA" id="ARBA00038812"/>
    </source>
</evidence>